<dbReference type="WBParaSite" id="SSTP_0000632800.1">
    <property type="protein sequence ID" value="SSTP_0000632800.1"/>
    <property type="gene ID" value="SSTP_0000632800"/>
</dbReference>
<name>A0A0K0E9Z6_STRER</name>
<sequence>MTFHYVHHVSFEYLYIIILKLHCVKRQNIYILFVKMVSGYPIVHAKSILTLPRPREVEREGIVGTVSRVTSVPNLSHLHVSSDFGPSSLYKYKVDNESFDDYWHDRFVYNTPLYWKDYRYAERSLFNTDPIHDPFIDPESTYYHHYNFYKDMINPYSWRHHKNLKDQNPLPISQRHYMYDRPNQRRAIQMYKQGLVGFKAIDDNYLKPLSYYRKERDYGEVYYPCGRYGPRRYFYSFQC</sequence>
<proteinExistence type="predicted"/>
<organism evidence="2">
    <name type="scientific">Strongyloides stercoralis</name>
    <name type="common">Threadworm</name>
    <dbReference type="NCBI Taxonomy" id="6248"/>
    <lineage>
        <taxon>Eukaryota</taxon>
        <taxon>Metazoa</taxon>
        <taxon>Ecdysozoa</taxon>
        <taxon>Nematoda</taxon>
        <taxon>Chromadorea</taxon>
        <taxon>Rhabditida</taxon>
        <taxon>Tylenchina</taxon>
        <taxon>Panagrolaimomorpha</taxon>
        <taxon>Strongyloidoidea</taxon>
        <taxon>Strongyloididae</taxon>
        <taxon>Strongyloides</taxon>
    </lineage>
</organism>
<keyword evidence="1" id="KW-1185">Reference proteome</keyword>
<protein>
    <submittedName>
        <fullName evidence="2 3">Uncharacterized protein</fullName>
    </submittedName>
</protein>
<dbReference type="WBParaSite" id="TCONS_00014291.p1">
    <property type="protein sequence ID" value="TCONS_00014291.p1"/>
    <property type="gene ID" value="XLOC_009500"/>
</dbReference>
<dbReference type="Proteomes" id="UP000035681">
    <property type="component" value="Unplaced"/>
</dbReference>
<dbReference type="AlphaFoldDB" id="A0A0K0E9Z6"/>
<reference evidence="2" key="1">
    <citation type="submission" date="2015-08" db="UniProtKB">
        <authorList>
            <consortium name="WormBaseParasite"/>
        </authorList>
    </citation>
    <scope>IDENTIFICATION</scope>
</reference>
<accession>A0A0K0E9Z6</accession>
<evidence type="ECO:0000313" key="2">
    <source>
        <dbReference type="WBParaSite" id="SSTP_0000632800.1"/>
    </source>
</evidence>
<evidence type="ECO:0000313" key="3">
    <source>
        <dbReference type="WBParaSite" id="TCONS_00014291.p1"/>
    </source>
</evidence>
<evidence type="ECO:0000313" key="1">
    <source>
        <dbReference type="Proteomes" id="UP000035681"/>
    </source>
</evidence>